<dbReference type="RefSeq" id="WP_353062611.1">
    <property type="nucleotide sequence ID" value="NZ_CP132942.1"/>
</dbReference>
<dbReference type="AlphaFoldDB" id="A0AAU7ZLL2"/>
<gene>
    <name evidence="2" type="ORF">RBB77_15090</name>
</gene>
<dbReference type="EMBL" id="CP132942">
    <property type="protein sequence ID" value="XCB31768.1"/>
    <property type="molecule type" value="Genomic_DNA"/>
</dbReference>
<reference evidence="2" key="1">
    <citation type="submission" date="2023-08" db="EMBL/GenBank/DDBJ databases">
        <authorList>
            <person name="Messyasz A."/>
            <person name="Mannisto M.K."/>
            <person name="Kerkhof L.J."/>
            <person name="Haggblom M."/>
        </authorList>
    </citation>
    <scope>NUCLEOTIDE SEQUENCE</scope>
    <source>
        <strain evidence="2">X5P6</strain>
    </source>
</reference>
<feature type="compositionally biased region" description="Pro residues" evidence="1">
    <location>
        <begin position="33"/>
        <end position="51"/>
    </location>
</feature>
<sequence>MSRVRFERAALYLLLGGVVFCAVGKAQLMPAPPQMPTIPQAPPIPDAPTMPPDLQAPQGPPPDAPQQRQQQQDQARRNNQQGASGSAGFMGAWCAQGDPSKQASISSNGPILNLRNESGSTSIGNFQGDNQIVAPEWQFVTGTLSGDGRRINWSNGTFWARCYGGGGGGGGGGYRQPNLNGNWYPNGNRSLQCSIQQRRGNLTLQNEVGDRATGSFNGKWGVTTNWQGTRITGTISKDGTRIDWSNGTYWVRYRLYGQ</sequence>
<feature type="compositionally biased region" description="Low complexity" evidence="1">
    <location>
        <begin position="65"/>
        <end position="82"/>
    </location>
</feature>
<evidence type="ECO:0000313" key="2">
    <source>
        <dbReference type="EMBL" id="XCB31768.1"/>
    </source>
</evidence>
<proteinExistence type="predicted"/>
<accession>A0AAU7ZLL2</accession>
<dbReference type="KEGG" id="tpsc:RBB77_15090"/>
<organism evidence="2">
    <name type="scientific">Tunturiibacter psychrotolerans</name>
    <dbReference type="NCBI Taxonomy" id="3069686"/>
    <lineage>
        <taxon>Bacteria</taxon>
        <taxon>Pseudomonadati</taxon>
        <taxon>Acidobacteriota</taxon>
        <taxon>Terriglobia</taxon>
        <taxon>Terriglobales</taxon>
        <taxon>Acidobacteriaceae</taxon>
        <taxon>Tunturiibacter</taxon>
    </lineage>
</organism>
<feature type="region of interest" description="Disordered" evidence="1">
    <location>
        <begin position="33"/>
        <end position="93"/>
    </location>
</feature>
<evidence type="ECO:0000256" key="1">
    <source>
        <dbReference type="SAM" id="MobiDB-lite"/>
    </source>
</evidence>
<protein>
    <submittedName>
        <fullName evidence="2">Uncharacterized protein</fullName>
    </submittedName>
</protein>
<reference evidence="2" key="2">
    <citation type="journal article" date="2024" name="Environ. Microbiol.">
        <title>Genome analysis and description of Tunturibacter gen. nov. expands the diversity of Terriglobia in tundra soils.</title>
        <authorList>
            <person name="Messyasz A."/>
            <person name="Mannisto M.K."/>
            <person name="Kerkhof L.J."/>
            <person name="Haggblom M.M."/>
        </authorList>
    </citation>
    <scope>NUCLEOTIDE SEQUENCE</scope>
    <source>
        <strain evidence="2">X5P6</strain>
    </source>
</reference>
<name>A0AAU7ZLL2_9BACT</name>